<dbReference type="InterPro" id="IPR036390">
    <property type="entry name" value="WH_DNA-bd_sf"/>
</dbReference>
<dbReference type="SUPFAM" id="SSF46785">
    <property type="entry name" value="Winged helix' DNA-binding domain"/>
    <property type="match status" value="1"/>
</dbReference>
<evidence type="ECO:0008006" key="4">
    <source>
        <dbReference type="Google" id="ProtNLM"/>
    </source>
</evidence>
<gene>
    <name evidence="2" type="ORF">FA014_19755</name>
</gene>
<dbReference type="AlphaFoldDB" id="A0A7Z8JXF9"/>
<feature type="compositionally biased region" description="Low complexity" evidence="1">
    <location>
        <begin position="38"/>
        <end position="48"/>
    </location>
</feature>
<feature type="compositionally biased region" description="Basic residues" evidence="1">
    <location>
        <begin position="7"/>
        <end position="33"/>
    </location>
</feature>
<dbReference type="Gene3D" id="1.10.10.10">
    <property type="entry name" value="Winged helix-like DNA-binding domain superfamily/Winged helix DNA-binding domain"/>
    <property type="match status" value="1"/>
</dbReference>
<dbReference type="Pfam" id="PF12840">
    <property type="entry name" value="HTH_20"/>
    <property type="match status" value="1"/>
</dbReference>
<evidence type="ECO:0000256" key="1">
    <source>
        <dbReference type="SAM" id="MobiDB-lite"/>
    </source>
</evidence>
<dbReference type="CDD" id="cd00090">
    <property type="entry name" value="HTH_ARSR"/>
    <property type="match status" value="1"/>
</dbReference>
<organism evidence="2 3">
    <name type="scientific">Cellulomonas hominis</name>
    <dbReference type="NCBI Taxonomy" id="156981"/>
    <lineage>
        <taxon>Bacteria</taxon>
        <taxon>Bacillati</taxon>
        <taxon>Actinomycetota</taxon>
        <taxon>Actinomycetes</taxon>
        <taxon>Micrococcales</taxon>
        <taxon>Cellulomonadaceae</taxon>
        <taxon>Cellulomonas</taxon>
    </lineage>
</organism>
<feature type="non-terminal residue" evidence="2">
    <location>
        <position position="240"/>
    </location>
</feature>
<dbReference type="InterPro" id="IPR036388">
    <property type="entry name" value="WH-like_DNA-bd_sf"/>
</dbReference>
<sequence length="240" mass="24722">RAVARAGHGRLRRRGPAGRRDRGRRGACHRRAAGGRGVVPARAGPLPRRAGRGGRGPRDGTARAAPGPGPDRARPLRRGAALTAVVTTGGAGAVPVEQGGRAAVDAAGRHRALSSPSRTAILAVLRAEGAALAVERVADLVGLHVNTTREHLEVLVAAGLASRTAEARATRGRPRTLYTARGPAGPDGEPWLRDQLSRVHAAHHLGALVRQVEHGAAPQPDLAPADLGVEAQAGEVLAQR</sequence>
<comment type="caution">
    <text evidence="2">The sequence shown here is derived from an EMBL/GenBank/DDBJ whole genome shotgun (WGS) entry which is preliminary data.</text>
</comment>
<dbReference type="InterPro" id="IPR011991">
    <property type="entry name" value="ArsR-like_HTH"/>
</dbReference>
<evidence type="ECO:0000313" key="2">
    <source>
        <dbReference type="EMBL" id="TKR21818.1"/>
    </source>
</evidence>
<accession>A0A7Z8JXF9</accession>
<proteinExistence type="predicted"/>
<feature type="non-terminal residue" evidence="2">
    <location>
        <position position="1"/>
    </location>
</feature>
<evidence type="ECO:0000313" key="3">
    <source>
        <dbReference type="Proteomes" id="UP000308121"/>
    </source>
</evidence>
<protein>
    <recommendedName>
        <fullName evidence="4">HTH arsR-type domain-containing protein</fullName>
    </recommendedName>
</protein>
<reference evidence="2 3" key="1">
    <citation type="submission" date="2019-05" db="EMBL/GenBank/DDBJ databases">
        <title>Genome sequence of Cellulomonas hominis strain CS1.</title>
        <authorList>
            <person name="Belmont J."/>
            <person name="Maclea K.S."/>
        </authorList>
    </citation>
    <scope>NUCLEOTIDE SEQUENCE [LARGE SCALE GENOMIC DNA]</scope>
    <source>
        <strain evidence="2 3">CS1</strain>
    </source>
</reference>
<name>A0A7Z8JXF9_9CELL</name>
<feature type="region of interest" description="Disordered" evidence="1">
    <location>
        <begin position="165"/>
        <end position="188"/>
    </location>
</feature>
<dbReference type="EMBL" id="SZYE01000384">
    <property type="protein sequence ID" value="TKR21818.1"/>
    <property type="molecule type" value="Genomic_DNA"/>
</dbReference>
<dbReference type="OrthoDB" id="3399802at2"/>
<dbReference type="Proteomes" id="UP000308121">
    <property type="component" value="Unassembled WGS sequence"/>
</dbReference>
<feature type="region of interest" description="Disordered" evidence="1">
    <location>
        <begin position="1"/>
        <end position="76"/>
    </location>
</feature>